<comment type="cofactor">
    <cofactor evidence="8">
        <name>Zn(2+)</name>
        <dbReference type="ChEBI" id="CHEBI:29105"/>
    </cofactor>
    <text evidence="8">Binds 1 zinc ion per subunit.</text>
</comment>
<protein>
    <recommendedName>
        <fullName evidence="3">mannose-6-phosphate isomerase</fullName>
        <ecNumber evidence="3">5.3.1.8</ecNumber>
    </recommendedName>
</protein>
<proteinExistence type="inferred from homology"/>
<keyword evidence="5 8" id="KW-0862">Zinc</keyword>
<dbReference type="PANTHER" id="PTHR10309">
    <property type="entry name" value="MANNOSE-6-PHOSPHATE ISOMERASE"/>
    <property type="match status" value="1"/>
</dbReference>
<evidence type="ECO:0000259" key="9">
    <source>
        <dbReference type="Pfam" id="PF20511"/>
    </source>
</evidence>
<dbReference type="GO" id="GO:0005829">
    <property type="term" value="C:cytosol"/>
    <property type="evidence" value="ECO:0007669"/>
    <property type="project" value="TreeGrafter"/>
</dbReference>
<feature type="binding site" evidence="8">
    <location>
        <position position="265"/>
    </location>
    <ligand>
        <name>Zn(2+)</name>
        <dbReference type="ChEBI" id="CHEBI:29105"/>
    </ligand>
</feature>
<dbReference type="KEGG" id="bhc:JFL75_10400"/>
<dbReference type="InterPro" id="IPR001250">
    <property type="entry name" value="Man6P_Isoase-1"/>
</dbReference>
<evidence type="ECO:0000256" key="4">
    <source>
        <dbReference type="ARBA" id="ARBA00022723"/>
    </source>
</evidence>
<dbReference type="GO" id="GO:0004476">
    <property type="term" value="F:mannose-6-phosphate isomerase activity"/>
    <property type="evidence" value="ECO:0007669"/>
    <property type="project" value="UniProtKB-EC"/>
</dbReference>
<feature type="binding site" evidence="8">
    <location>
        <position position="99"/>
    </location>
    <ligand>
        <name>Zn(2+)</name>
        <dbReference type="ChEBI" id="CHEBI:29105"/>
    </ligand>
</feature>
<reference evidence="10" key="1">
    <citation type="submission" date="2021-01" db="EMBL/GenBank/DDBJ databases">
        <title>Description of Breznakiella homolactica.</title>
        <authorList>
            <person name="Song Y."/>
            <person name="Brune A."/>
        </authorList>
    </citation>
    <scope>NUCLEOTIDE SEQUENCE</scope>
    <source>
        <strain evidence="10">RmG30</strain>
    </source>
</reference>
<organism evidence="10 11">
    <name type="scientific">Breznakiella homolactica</name>
    <dbReference type="NCBI Taxonomy" id="2798577"/>
    <lineage>
        <taxon>Bacteria</taxon>
        <taxon>Pseudomonadati</taxon>
        <taxon>Spirochaetota</taxon>
        <taxon>Spirochaetia</taxon>
        <taxon>Spirochaetales</taxon>
        <taxon>Breznakiellaceae</taxon>
        <taxon>Breznakiella</taxon>
    </lineage>
</organism>
<name>A0A7T7XJD5_9SPIR</name>
<feature type="domain" description="Phosphomannose isomerase type I catalytic" evidence="9">
    <location>
        <begin position="5"/>
        <end position="152"/>
    </location>
</feature>
<evidence type="ECO:0000256" key="1">
    <source>
        <dbReference type="ARBA" id="ARBA00000757"/>
    </source>
</evidence>
<dbReference type="InterPro" id="IPR011051">
    <property type="entry name" value="RmlC_Cupin_sf"/>
</dbReference>
<keyword evidence="4 8" id="KW-0479">Metal-binding</keyword>
<feature type="active site" evidence="7">
    <location>
        <position position="284"/>
    </location>
</feature>
<dbReference type="InterPro" id="IPR018050">
    <property type="entry name" value="Pmannose_isomerase-type1_CS"/>
</dbReference>
<dbReference type="PRINTS" id="PR00714">
    <property type="entry name" value="MAN6PISMRASE"/>
</dbReference>
<dbReference type="RefSeq" id="WP_215624680.1">
    <property type="nucleotide sequence ID" value="NZ_CP067089.2"/>
</dbReference>
<dbReference type="GO" id="GO:0005975">
    <property type="term" value="P:carbohydrate metabolic process"/>
    <property type="evidence" value="ECO:0007669"/>
    <property type="project" value="InterPro"/>
</dbReference>
<dbReference type="InterPro" id="IPR016305">
    <property type="entry name" value="Mannose-6-P_Isomerase"/>
</dbReference>
<dbReference type="Pfam" id="PF20511">
    <property type="entry name" value="PMI_typeI_cat"/>
    <property type="match status" value="1"/>
</dbReference>
<evidence type="ECO:0000256" key="7">
    <source>
        <dbReference type="PIRSR" id="PIRSR001480-1"/>
    </source>
</evidence>
<dbReference type="Proteomes" id="UP000595917">
    <property type="component" value="Chromosome"/>
</dbReference>
<dbReference type="PIRSF" id="PIRSF001480">
    <property type="entry name" value="Mannose-6-phosphate_isomerase"/>
    <property type="match status" value="1"/>
</dbReference>
<evidence type="ECO:0000256" key="6">
    <source>
        <dbReference type="ARBA" id="ARBA00023235"/>
    </source>
</evidence>
<accession>A0A7T7XJD5</accession>
<dbReference type="Gene3D" id="2.60.120.10">
    <property type="entry name" value="Jelly Rolls"/>
    <property type="match status" value="2"/>
</dbReference>
<dbReference type="InterPro" id="IPR046457">
    <property type="entry name" value="PMI_typeI_cat"/>
</dbReference>
<dbReference type="GO" id="GO:0009298">
    <property type="term" value="P:GDP-mannose biosynthetic process"/>
    <property type="evidence" value="ECO:0007669"/>
    <property type="project" value="InterPro"/>
</dbReference>
<comment type="catalytic activity">
    <reaction evidence="1">
        <text>D-mannose 6-phosphate = D-fructose 6-phosphate</text>
        <dbReference type="Rhea" id="RHEA:12356"/>
        <dbReference type="ChEBI" id="CHEBI:58735"/>
        <dbReference type="ChEBI" id="CHEBI:61527"/>
        <dbReference type="EC" id="5.3.1.8"/>
    </reaction>
</comment>
<dbReference type="AlphaFoldDB" id="A0A7T7XJD5"/>
<dbReference type="SUPFAM" id="SSF51182">
    <property type="entry name" value="RmlC-like cupins"/>
    <property type="match status" value="1"/>
</dbReference>
<dbReference type="NCBIfam" id="TIGR00218">
    <property type="entry name" value="manA"/>
    <property type="match status" value="1"/>
</dbReference>
<dbReference type="PANTHER" id="PTHR10309:SF0">
    <property type="entry name" value="MANNOSE-6-PHOSPHATE ISOMERASE"/>
    <property type="match status" value="1"/>
</dbReference>
<dbReference type="Gene3D" id="1.10.441.10">
    <property type="entry name" value="Phosphomannose Isomerase, domain 2"/>
    <property type="match status" value="1"/>
</dbReference>
<evidence type="ECO:0000256" key="8">
    <source>
        <dbReference type="PIRSR" id="PIRSR001480-2"/>
    </source>
</evidence>
<gene>
    <name evidence="10" type="primary">manA</name>
    <name evidence="10" type="ORF">JFL75_10400</name>
</gene>
<evidence type="ECO:0000313" key="11">
    <source>
        <dbReference type="Proteomes" id="UP000595917"/>
    </source>
</evidence>
<dbReference type="EMBL" id="CP067089">
    <property type="protein sequence ID" value="QQO07375.1"/>
    <property type="molecule type" value="Genomic_DNA"/>
</dbReference>
<evidence type="ECO:0000313" key="10">
    <source>
        <dbReference type="EMBL" id="QQO07375.1"/>
    </source>
</evidence>
<keyword evidence="6 10" id="KW-0413">Isomerase</keyword>
<dbReference type="InterPro" id="IPR014710">
    <property type="entry name" value="RmlC-like_jellyroll"/>
</dbReference>
<dbReference type="GO" id="GO:0008270">
    <property type="term" value="F:zinc ion binding"/>
    <property type="evidence" value="ECO:0007669"/>
    <property type="project" value="InterPro"/>
</dbReference>
<evidence type="ECO:0000256" key="3">
    <source>
        <dbReference type="ARBA" id="ARBA00011956"/>
    </source>
</evidence>
<comment type="similarity">
    <text evidence="2">Belongs to the mannose-6-phosphate isomerase type 1 family.</text>
</comment>
<dbReference type="CDD" id="cd07011">
    <property type="entry name" value="cupin_PMI_type_I_N"/>
    <property type="match status" value="1"/>
</dbReference>
<evidence type="ECO:0000256" key="2">
    <source>
        <dbReference type="ARBA" id="ARBA00010772"/>
    </source>
</evidence>
<sequence length="407" mass="44643">MDGIYTLSNQVKYYDWGSPEWIPDLLGIPNTSGSPWAELWMGIHPGAPSEAMDGGALVPLPELIRRNPPALLGKSAEERYGTLPFLFKILAAARPLSIQVHPNLEQAKNGWERENNAGIPLDSPERNYQDPNHKPEILCALSPFRAMCGFRHVSEIRILAGACGTPVLDTARKALEDKNEEAALRGFVSSLFELPGNALAELGVYLRNRTETLTEILPQYRREWELCRDFSLLYREDAGILAPLYLNVLDLNPGEAIFLPAGILHAYVRGLGVELMANSDNVLRGGLTSKHVDIDELCSILSFKQFLPDILNPPAPSPDCFTYPGETAEFSLTVANNHGSDRQYPLEGPNILIVTEGTLELSRTGSAEKMILSKGESAFVSAGVSSNPVRCTGTYRMYCAGIGTDRC</sequence>
<keyword evidence="11" id="KW-1185">Reference proteome</keyword>
<dbReference type="PROSITE" id="PS00965">
    <property type="entry name" value="PMI_I_1"/>
    <property type="match status" value="1"/>
</dbReference>
<feature type="binding site" evidence="8">
    <location>
        <position position="101"/>
    </location>
    <ligand>
        <name>Zn(2+)</name>
        <dbReference type="ChEBI" id="CHEBI:29105"/>
    </ligand>
</feature>
<dbReference type="EC" id="5.3.1.8" evidence="3"/>
<feature type="binding site" evidence="8">
    <location>
        <position position="136"/>
    </location>
    <ligand>
        <name>Zn(2+)</name>
        <dbReference type="ChEBI" id="CHEBI:29105"/>
    </ligand>
</feature>
<evidence type="ECO:0000256" key="5">
    <source>
        <dbReference type="ARBA" id="ARBA00022833"/>
    </source>
</evidence>